<gene>
    <name evidence="1" type="ORF">RDB_LOCUS9288</name>
</gene>
<dbReference type="AlphaFoldDB" id="A0A8H3AGP4"/>
<protein>
    <submittedName>
        <fullName evidence="1">Uncharacterized protein</fullName>
    </submittedName>
</protein>
<dbReference type="Proteomes" id="UP000663850">
    <property type="component" value="Unassembled WGS sequence"/>
</dbReference>
<evidence type="ECO:0000313" key="2">
    <source>
        <dbReference type="Proteomes" id="UP000663850"/>
    </source>
</evidence>
<organism evidence="1 2">
    <name type="scientific">Rhizoctonia solani</name>
    <dbReference type="NCBI Taxonomy" id="456999"/>
    <lineage>
        <taxon>Eukaryota</taxon>
        <taxon>Fungi</taxon>
        <taxon>Dikarya</taxon>
        <taxon>Basidiomycota</taxon>
        <taxon>Agaricomycotina</taxon>
        <taxon>Agaricomycetes</taxon>
        <taxon>Cantharellales</taxon>
        <taxon>Ceratobasidiaceae</taxon>
        <taxon>Rhizoctonia</taxon>
    </lineage>
</organism>
<name>A0A8H3AGP4_9AGAM</name>
<proteinExistence type="predicted"/>
<accession>A0A8H3AGP4</accession>
<reference evidence="1" key="1">
    <citation type="submission" date="2021-01" db="EMBL/GenBank/DDBJ databases">
        <authorList>
            <person name="Kaushik A."/>
        </authorList>
    </citation>
    <scope>NUCLEOTIDE SEQUENCE</scope>
    <source>
        <strain evidence="1">Type strain: AG8-Rh-89/</strain>
    </source>
</reference>
<comment type="caution">
    <text evidence="1">The sequence shown here is derived from an EMBL/GenBank/DDBJ whole genome shotgun (WGS) entry which is preliminary data.</text>
</comment>
<dbReference type="EMBL" id="CAJMWZ010000508">
    <property type="protein sequence ID" value="CAE6420435.1"/>
    <property type="molecule type" value="Genomic_DNA"/>
</dbReference>
<sequence length="376" mass="42368">MPHNNPVQYFINQGTRVTMRVTARASVVLVIYHLYSYKDIAIALADQITAALSSFYVSIACQTRLIHRGFTSGEAEIMFDEIPRNVPYHLAVIFLTEGDPQGGWWHTSAYGNMKDSQVSEQDFLSTCLHNLRKMACKAETARVFGAACGFNLRVNGSIQAILEYLKPTAFRSLVLPSTCSLLMCDYLPLLSELFINIYYFGAALEPSLLQIWAKSKQIRVHTGLVIIDRPDLSSEMSAKMILYAPVASRPLGVTLPLVYAVCGCSDGRGVWEFKKEVENRIETVFIYRASCCRVELQVGIHPADRRQRTDHEVRFTVEPWDISKGRFTFNESDNVRMKVLPAPPGKRGAALDLNTMWTRSGKKALKREMKLRTAVE</sequence>
<evidence type="ECO:0000313" key="1">
    <source>
        <dbReference type="EMBL" id="CAE6420435.1"/>
    </source>
</evidence>